<dbReference type="EMBL" id="JBHPBY010000542">
    <property type="protein sequence ID" value="MFC1853592.1"/>
    <property type="molecule type" value="Genomic_DNA"/>
</dbReference>
<feature type="domain" description="Lytic transglycosylase MltA" evidence="7">
    <location>
        <begin position="163"/>
        <end position="323"/>
    </location>
</feature>
<dbReference type="InterPro" id="IPR026044">
    <property type="entry name" value="MltA"/>
</dbReference>
<evidence type="ECO:0000313" key="8">
    <source>
        <dbReference type="EMBL" id="MFC1853592.1"/>
    </source>
</evidence>
<evidence type="ECO:0000256" key="3">
    <source>
        <dbReference type="ARBA" id="ARBA00023239"/>
    </source>
</evidence>
<keyword evidence="6" id="KW-0472">Membrane</keyword>
<dbReference type="PIRSF" id="PIRSF019422">
    <property type="entry name" value="MltA"/>
    <property type="match status" value="1"/>
</dbReference>
<dbReference type="SMART" id="SM00925">
    <property type="entry name" value="MltA"/>
    <property type="match status" value="1"/>
</dbReference>
<evidence type="ECO:0000256" key="2">
    <source>
        <dbReference type="ARBA" id="ARBA00012587"/>
    </source>
</evidence>
<dbReference type="InterPro" id="IPR010611">
    <property type="entry name" value="3D_dom"/>
</dbReference>
<dbReference type="SUPFAM" id="SSF50685">
    <property type="entry name" value="Barwin-like endoglucanases"/>
    <property type="match status" value="1"/>
</dbReference>
<comment type="caution">
    <text evidence="8">The sequence shown here is derived from an EMBL/GenBank/DDBJ whole genome shotgun (WGS) entry which is preliminary data.</text>
</comment>
<dbReference type="CDD" id="cd14485">
    <property type="entry name" value="mltA_like_LT_A"/>
    <property type="match status" value="1"/>
</dbReference>
<feature type="transmembrane region" description="Helical" evidence="6">
    <location>
        <begin position="23"/>
        <end position="44"/>
    </location>
</feature>
<organism evidence="8 9">
    <name type="scientific">candidate division CSSED10-310 bacterium</name>
    <dbReference type="NCBI Taxonomy" id="2855610"/>
    <lineage>
        <taxon>Bacteria</taxon>
        <taxon>Bacteria division CSSED10-310</taxon>
    </lineage>
</organism>
<keyword evidence="4" id="KW-0961">Cell wall biogenesis/degradation</keyword>
<keyword evidence="3" id="KW-0456">Lyase</keyword>
<dbReference type="PANTHER" id="PTHR30124:SF0">
    <property type="entry name" value="MEMBRANE-BOUND LYTIC MUREIN TRANSGLYCOSYLASE A"/>
    <property type="match status" value="1"/>
</dbReference>
<dbReference type="CDD" id="cd14668">
    <property type="entry name" value="mlta_B"/>
    <property type="match status" value="1"/>
</dbReference>
<evidence type="ECO:0000256" key="6">
    <source>
        <dbReference type="SAM" id="Phobius"/>
    </source>
</evidence>
<reference evidence="8 9" key="1">
    <citation type="submission" date="2024-09" db="EMBL/GenBank/DDBJ databases">
        <title>Laminarin stimulates single cell rates of sulfate reduction while oxygen inhibits transcriptomic activity in coastal marine sediment.</title>
        <authorList>
            <person name="Lindsay M."/>
            <person name="Orcutt B."/>
            <person name="Emerson D."/>
            <person name="Stepanauskas R."/>
            <person name="D'Angelo T."/>
        </authorList>
    </citation>
    <scope>NUCLEOTIDE SEQUENCE [LARGE SCALE GENOMIC DNA]</scope>
    <source>
        <strain evidence="8">SAG AM-311-K15</strain>
    </source>
</reference>
<dbReference type="Proteomes" id="UP001594351">
    <property type="component" value="Unassembled WGS sequence"/>
</dbReference>
<evidence type="ECO:0000256" key="5">
    <source>
        <dbReference type="ARBA" id="ARBA00030918"/>
    </source>
</evidence>
<name>A0ABV6Z582_UNCC1</name>
<comment type="catalytic activity">
    <reaction evidence="1">
        <text>Exolytic cleavage of the (1-&gt;4)-beta-glycosidic linkage between N-acetylmuramic acid (MurNAc) and N-acetylglucosamine (GlcNAc) residues in peptidoglycan, from either the reducing or the non-reducing ends of the peptidoglycan chains, with concomitant formation of a 1,6-anhydrobond in the MurNAc residue.</text>
        <dbReference type="EC" id="4.2.2.n1"/>
    </reaction>
</comment>
<evidence type="ECO:0000313" key="9">
    <source>
        <dbReference type="Proteomes" id="UP001594351"/>
    </source>
</evidence>
<dbReference type="EC" id="4.2.2.n1" evidence="2"/>
<dbReference type="Pfam" id="PF06725">
    <property type="entry name" value="3D"/>
    <property type="match status" value="1"/>
</dbReference>
<gene>
    <name evidence="8" type="ORF">ACFL27_25675</name>
</gene>
<evidence type="ECO:0000256" key="1">
    <source>
        <dbReference type="ARBA" id="ARBA00001420"/>
    </source>
</evidence>
<dbReference type="PANTHER" id="PTHR30124">
    <property type="entry name" value="MEMBRANE-BOUND LYTIC MUREIN TRANSGLYCOSYLASE A"/>
    <property type="match status" value="1"/>
</dbReference>
<evidence type="ECO:0000256" key="4">
    <source>
        <dbReference type="ARBA" id="ARBA00023316"/>
    </source>
</evidence>
<accession>A0ABV6Z582</accession>
<dbReference type="Gene3D" id="2.40.40.10">
    <property type="entry name" value="RlpA-like domain"/>
    <property type="match status" value="1"/>
</dbReference>
<protein>
    <recommendedName>
        <fullName evidence="2">peptidoglycan lytic exotransglycosylase</fullName>
        <ecNumber evidence="2">4.2.2.n1</ecNumber>
    </recommendedName>
    <alternativeName>
        <fullName evidence="5">Murein hydrolase A</fullName>
    </alternativeName>
</protein>
<dbReference type="InterPro" id="IPR036908">
    <property type="entry name" value="RlpA-like_sf"/>
</dbReference>
<dbReference type="InterPro" id="IPR005300">
    <property type="entry name" value="MltA_B"/>
</dbReference>
<dbReference type="Pfam" id="PF03562">
    <property type="entry name" value="MltA"/>
    <property type="match status" value="1"/>
</dbReference>
<keyword evidence="6" id="KW-0812">Transmembrane</keyword>
<evidence type="ECO:0000259" key="7">
    <source>
        <dbReference type="SMART" id="SM00925"/>
    </source>
</evidence>
<sequence length="426" mass="48375">MKNKNTTMKLPSSPPRSHTHHKLLAPVLALLFLCLIIYFTLSLIGCPPEEEILTLVEAPLPTLFQEDLDDPAPFIQALDKQIRWFQRRIEREKSDDKKKIWQFGVRQVNAPLMLKTLQTFKEVYQKNHHTPELRKNLIKLFDFYKMGGNVKNNVLFTGYYTPIIKATLKPDQKFKFPLYRLPDDLIKVNLSLFSKNLANKYITGRYDATLKQFLPYYTRDEIDWAGKLAGRGLEIAYLADYIDQFFLHIQGGGILEIPGGEMIHVNYAGKNGRRFVGTGRLLLKDGEISKDLMSMQAIRQYFQNHPEKIRHYCSQNESYVFYVRDKSGPYGSIGLIITPGRAIATDKKFFTGGAVCLISARIPIPETPAKIPLKQKAFARFVLDQDTGGAIVGNHVDLYCGAGETAALQAGSMNAMGDVYMLLLKE</sequence>
<keyword evidence="9" id="KW-1185">Reference proteome</keyword>
<dbReference type="Gene3D" id="2.40.240.50">
    <property type="entry name" value="Barwin-like endoglucanases"/>
    <property type="match status" value="1"/>
</dbReference>
<proteinExistence type="predicted"/>
<keyword evidence="6" id="KW-1133">Transmembrane helix</keyword>